<feature type="chain" id="PRO_5045397987" evidence="1">
    <location>
        <begin position="28"/>
        <end position="138"/>
    </location>
</feature>
<feature type="signal peptide" evidence="1">
    <location>
        <begin position="1"/>
        <end position="27"/>
    </location>
</feature>
<gene>
    <name evidence="2" type="ORF">CCMP2556_LOCUS250</name>
</gene>
<accession>A0ABP0H7U8</accession>
<dbReference type="EMBL" id="CAXAMN010000003">
    <property type="protein sequence ID" value="CAK8985748.1"/>
    <property type="molecule type" value="Genomic_DNA"/>
</dbReference>
<reference evidence="2 3" key="1">
    <citation type="submission" date="2024-02" db="EMBL/GenBank/DDBJ databases">
        <authorList>
            <person name="Chen Y."/>
            <person name="Shah S."/>
            <person name="Dougan E. K."/>
            <person name="Thang M."/>
            <person name="Chan C."/>
        </authorList>
    </citation>
    <scope>NUCLEOTIDE SEQUENCE [LARGE SCALE GENOMIC DNA]</scope>
</reference>
<keyword evidence="3" id="KW-1185">Reference proteome</keyword>
<organism evidence="2 3">
    <name type="scientific">Durusdinium trenchii</name>
    <dbReference type="NCBI Taxonomy" id="1381693"/>
    <lineage>
        <taxon>Eukaryota</taxon>
        <taxon>Sar</taxon>
        <taxon>Alveolata</taxon>
        <taxon>Dinophyceae</taxon>
        <taxon>Suessiales</taxon>
        <taxon>Symbiodiniaceae</taxon>
        <taxon>Durusdinium</taxon>
    </lineage>
</organism>
<evidence type="ECO:0000256" key="1">
    <source>
        <dbReference type="SAM" id="SignalP"/>
    </source>
</evidence>
<dbReference type="Proteomes" id="UP001642484">
    <property type="component" value="Unassembled WGS sequence"/>
</dbReference>
<evidence type="ECO:0000313" key="3">
    <source>
        <dbReference type="Proteomes" id="UP001642484"/>
    </source>
</evidence>
<sequence length="138" mass="14729">MAEPIFLWLLVLLGTWLVLLLFGGCRSAVHASSRGSSAAVAPGSERSARSPGAAAEALRACRQMAMEDTGGAGEGLQVTCPSHLRYRACMRRWRAVEAVPSAVPMAPTPLPAVLRVVFSPRVPVLTPRQLHLEVSLEC</sequence>
<proteinExistence type="predicted"/>
<protein>
    <submittedName>
        <fullName evidence="2">Uncharacterized protein</fullName>
    </submittedName>
</protein>
<comment type="caution">
    <text evidence="2">The sequence shown here is derived from an EMBL/GenBank/DDBJ whole genome shotgun (WGS) entry which is preliminary data.</text>
</comment>
<evidence type="ECO:0000313" key="2">
    <source>
        <dbReference type="EMBL" id="CAK8985748.1"/>
    </source>
</evidence>
<name>A0ABP0H7U8_9DINO</name>
<keyword evidence="1" id="KW-0732">Signal</keyword>